<dbReference type="STRING" id="553311.SAMN05216231_2856"/>
<keyword evidence="1" id="KW-1133">Transmembrane helix</keyword>
<protein>
    <submittedName>
        <fullName evidence="2">Uncharacterized protein</fullName>
    </submittedName>
</protein>
<sequence length="185" mass="21424">MKQAIYGLMLYVFLILPPVANLLESIMIVHMHMQMPLLVISGFLMARFFQMKFPGFFEKWNGNGVPGILLFIVIWIYWMIPRSMDEAVTIQMVEVLKFISLPFLAGIPLRDSWIKLGKIGRNITYVFFVIMFGLMAWLYIGADSQICNNYLEVEQKTLGWGSLAFAAFLLIYVLQLLFIDQSEFE</sequence>
<keyword evidence="1" id="KW-0812">Transmembrane</keyword>
<evidence type="ECO:0000313" key="3">
    <source>
        <dbReference type="Proteomes" id="UP000199444"/>
    </source>
</evidence>
<gene>
    <name evidence="2" type="ORF">SAMN05216231_2856</name>
</gene>
<keyword evidence="1" id="KW-0472">Membrane</keyword>
<feature type="transmembrane region" description="Helical" evidence="1">
    <location>
        <begin position="122"/>
        <end position="140"/>
    </location>
</feature>
<dbReference type="Proteomes" id="UP000199444">
    <property type="component" value="Unassembled WGS sequence"/>
</dbReference>
<accession>A0A1H1EEJ6</accession>
<proteinExistence type="predicted"/>
<organism evidence="2 3">
    <name type="scientific">Virgibacillus salinus</name>
    <dbReference type="NCBI Taxonomy" id="553311"/>
    <lineage>
        <taxon>Bacteria</taxon>
        <taxon>Bacillati</taxon>
        <taxon>Bacillota</taxon>
        <taxon>Bacilli</taxon>
        <taxon>Bacillales</taxon>
        <taxon>Bacillaceae</taxon>
        <taxon>Virgibacillus</taxon>
    </lineage>
</organism>
<dbReference type="EMBL" id="FNKD01000003">
    <property type="protein sequence ID" value="SDQ87241.1"/>
    <property type="molecule type" value="Genomic_DNA"/>
</dbReference>
<reference evidence="2 3" key="1">
    <citation type="submission" date="2016-10" db="EMBL/GenBank/DDBJ databases">
        <authorList>
            <person name="de Groot N.N."/>
        </authorList>
    </citation>
    <scope>NUCLEOTIDE SEQUENCE [LARGE SCALE GENOMIC DNA]</scope>
    <source>
        <strain evidence="2 3">CGMCC 1.10449</strain>
    </source>
</reference>
<name>A0A1H1EEJ6_9BACI</name>
<keyword evidence="3" id="KW-1185">Reference proteome</keyword>
<dbReference type="AlphaFoldDB" id="A0A1H1EEJ6"/>
<dbReference type="RefSeq" id="WP_092493635.1">
    <property type="nucleotide sequence ID" value="NZ_FNKD01000003.1"/>
</dbReference>
<evidence type="ECO:0000256" key="1">
    <source>
        <dbReference type="SAM" id="Phobius"/>
    </source>
</evidence>
<feature type="transmembrane region" description="Helical" evidence="1">
    <location>
        <begin position="160"/>
        <end position="179"/>
    </location>
</feature>
<feature type="transmembrane region" description="Helical" evidence="1">
    <location>
        <begin position="61"/>
        <end position="80"/>
    </location>
</feature>
<evidence type="ECO:0000313" key="2">
    <source>
        <dbReference type="EMBL" id="SDQ87241.1"/>
    </source>
</evidence>